<evidence type="ECO:0000313" key="2">
    <source>
        <dbReference type="EMBL" id="OGH93955.1"/>
    </source>
</evidence>
<dbReference type="STRING" id="1798709.A2538_03775"/>
<keyword evidence="1" id="KW-0472">Membrane</keyword>
<dbReference type="EMBL" id="MFRE01000015">
    <property type="protein sequence ID" value="OGH93955.1"/>
    <property type="molecule type" value="Genomic_DNA"/>
</dbReference>
<evidence type="ECO:0008006" key="4">
    <source>
        <dbReference type="Google" id="ProtNLM"/>
    </source>
</evidence>
<comment type="caution">
    <text evidence="2">The sequence shown here is derived from an EMBL/GenBank/DDBJ whole genome shotgun (WGS) entry which is preliminary data.</text>
</comment>
<dbReference type="SUPFAM" id="SSF52833">
    <property type="entry name" value="Thioredoxin-like"/>
    <property type="match status" value="1"/>
</dbReference>
<accession>A0A1F6PCR1</accession>
<name>A0A1F6PCR1_9BACT</name>
<keyword evidence="1" id="KW-0812">Transmembrane</keyword>
<evidence type="ECO:0000313" key="3">
    <source>
        <dbReference type="Proteomes" id="UP000178254"/>
    </source>
</evidence>
<feature type="transmembrane region" description="Helical" evidence="1">
    <location>
        <begin position="16"/>
        <end position="41"/>
    </location>
</feature>
<evidence type="ECO:0000256" key="1">
    <source>
        <dbReference type="SAM" id="Phobius"/>
    </source>
</evidence>
<sequence>MEEKKSFFELLDSKSAMIFGGVGGLLVLCTIGFFVMLGLVFGGKIKLGGSAVVAYDASGQPAAQAPTTPPANIPKTAKPVVELFVMSYCPYGLQMQKAYLAAWKLLGSKADMSVKYVDYAMHGKKEVDENTRQYCIGKDQPTKLIAYLECFSGKDDYVACLKEAGVNESKVSSCVASTDKQFGITAKYDDQSSWLSGRYPIYPVHADLNEKYGVQGSPTLIINGVEAQVGRTSEAVKQAICAGFENAPAECSQTLTNVNFDSGFGWTTGSGATAAECK</sequence>
<protein>
    <recommendedName>
        <fullName evidence="4">Thioredoxin-like fold domain-containing protein</fullName>
    </recommendedName>
</protein>
<dbReference type="InterPro" id="IPR036249">
    <property type="entry name" value="Thioredoxin-like_sf"/>
</dbReference>
<reference evidence="2 3" key="1">
    <citation type="journal article" date="2016" name="Nat. Commun.">
        <title>Thousands of microbial genomes shed light on interconnected biogeochemical processes in an aquifer system.</title>
        <authorList>
            <person name="Anantharaman K."/>
            <person name="Brown C.T."/>
            <person name="Hug L.A."/>
            <person name="Sharon I."/>
            <person name="Castelle C.J."/>
            <person name="Probst A.J."/>
            <person name="Thomas B.C."/>
            <person name="Singh A."/>
            <person name="Wilkins M.J."/>
            <person name="Karaoz U."/>
            <person name="Brodie E.L."/>
            <person name="Williams K.H."/>
            <person name="Hubbard S.S."/>
            <person name="Banfield J.F."/>
        </authorList>
    </citation>
    <scope>NUCLEOTIDE SEQUENCE [LARGE SCALE GENOMIC DNA]</scope>
</reference>
<keyword evidence="1" id="KW-1133">Transmembrane helix</keyword>
<dbReference type="AlphaFoldDB" id="A0A1F6PCR1"/>
<gene>
    <name evidence="2" type="ORF">A2538_03775</name>
</gene>
<dbReference type="Proteomes" id="UP000178254">
    <property type="component" value="Unassembled WGS sequence"/>
</dbReference>
<organism evidence="2 3">
    <name type="scientific">Candidatus Magasanikbacteria bacterium RIFOXYD2_FULL_41_14</name>
    <dbReference type="NCBI Taxonomy" id="1798709"/>
    <lineage>
        <taxon>Bacteria</taxon>
        <taxon>Candidatus Magasanikiibacteriota</taxon>
    </lineage>
</organism>
<dbReference type="Gene3D" id="3.40.30.10">
    <property type="entry name" value="Glutaredoxin"/>
    <property type="match status" value="1"/>
</dbReference>
<proteinExistence type="predicted"/>